<dbReference type="Proteomes" id="UP000030645">
    <property type="component" value="Unassembled WGS sequence"/>
</dbReference>
<organism evidence="2 3">
    <name type="scientific">Morus notabilis</name>
    <dbReference type="NCBI Taxonomy" id="981085"/>
    <lineage>
        <taxon>Eukaryota</taxon>
        <taxon>Viridiplantae</taxon>
        <taxon>Streptophyta</taxon>
        <taxon>Embryophyta</taxon>
        <taxon>Tracheophyta</taxon>
        <taxon>Spermatophyta</taxon>
        <taxon>Magnoliopsida</taxon>
        <taxon>eudicotyledons</taxon>
        <taxon>Gunneridae</taxon>
        <taxon>Pentapetalae</taxon>
        <taxon>rosids</taxon>
        <taxon>fabids</taxon>
        <taxon>Rosales</taxon>
        <taxon>Moraceae</taxon>
        <taxon>Moreae</taxon>
        <taxon>Morus</taxon>
    </lineage>
</organism>
<feature type="compositionally biased region" description="Low complexity" evidence="1">
    <location>
        <begin position="1"/>
        <end position="19"/>
    </location>
</feature>
<gene>
    <name evidence="2" type="ORF">L484_014521</name>
</gene>
<protein>
    <submittedName>
        <fullName evidence="2">Uncharacterized protein</fullName>
    </submittedName>
</protein>
<sequence length="77" mass="8916">MQISSRTPSTTSSISWPESQDPDDVLRVDLHHHEQIQLTKTSTILGQNSKATISYSSTNLLLLWRRWDRPEARRQGR</sequence>
<keyword evidence="3" id="KW-1185">Reference proteome</keyword>
<dbReference type="AlphaFoldDB" id="W9S9M1"/>
<proteinExistence type="predicted"/>
<accession>W9S9M1</accession>
<evidence type="ECO:0000313" key="3">
    <source>
        <dbReference type="Proteomes" id="UP000030645"/>
    </source>
</evidence>
<dbReference type="EMBL" id="KE345830">
    <property type="protein sequence ID" value="EXC18120.1"/>
    <property type="molecule type" value="Genomic_DNA"/>
</dbReference>
<evidence type="ECO:0000256" key="1">
    <source>
        <dbReference type="SAM" id="MobiDB-lite"/>
    </source>
</evidence>
<name>W9S9M1_9ROSA</name>
<reference evidence="3" key="1">
    <citation type="submission" date="2013-01" db="EMBL/GenBank/DDBJ databases">
        <title>Draft Genome Sequence of a Mulberry Tree, Morus notabilis C.K. Schneid.</title>
        <authorList>
            <person name="He N."/>
            <person name="Zhao S."/>
        </authorList>
    </citation>
    <scope>NUCLEOTIDE SEQUENCE</scope>
</reference>
<feature type="region of interest" description="Disordered" evidence="1">
    <location>
        <begin position="1"/>
        <end position="22"/>
    </location>
</feature>
<evidence type="ECO:0000313" key="2">
    <source>
        <dbReference type="EMBL" id="EXC18120.1"/>
    </source>
</evidence>